<feature type="transmembrane region" description="Helical" evidence="21">
    <location>
        <begin position="517"/>
        <end position="534"/>
    </location>
</feature>
<dbReference type="Pfam" id="PF00069">
    <property type="entry name" value="Pkinase"/>
    <property type="match status" value="1"/>
</dbReference>
<dbReference type="Gene3D" id="3.80.10.10">
    <property type="entry name" value="Ribonuclease Inhibitor"/>
    <property type="match status" value="3"/>
</dbReference>
<comment type="subcellular location">
    <subcellularLocation>
        <location evidence="1">Cell membrane</location>
        <topology evidence="1">Single-pass type I membrane protein</topology>
    </subcellularLocation>
</comment>
<dbReference type="InterPro" id="IPR001611">
    <property type="entry name" value="Leu-rich_rpt"/>
</dbReference>
<keyword evidence="9 22" id="KW-0732">Signal</keyword>
<evidence type="ECO:0000256" key="15">
    <source>
        <dbReference type="ARBA" id="ARBA00023136"/>
    </source>
</evidence>
<dbReference type="SUPFAM" id="SSF52058">
    <property type="entry name" value="L domain-like"/>
    <property type="match status" value="2"/>
</dbReference>
<dbReference type="SMART" id="SM00220">
    <property type="entry name" value="S_TKc"/>
    <property type="match status" value="1"/>
</dbReference>
<keyword evidence="25" id="KW-1185">Reference proteome</keyword>
<evidence type="ECO:0000256" key="5">
    <source>
        <dbReference type="ARBA" id="ARBA00022527"/>
    </source>
</evidence>
<dbReference type="SMART" id="SM00369">
    <property type="entry name" value="LRR_TYP"/>
    <property type="match status" value="7"/>
</dbReference>
<dbReference type="Proteomes" id="UP001497457">
    <property type="component" value="Unassembled WGS sequence"/>
</dbReference>
<evidence type="ECO:0000256" key="21">
    <source>
        <dbReference type="SAM" id="Phobius"/>
    </source>
</evidence>
<dbReference type="AlphaFoldDB" id="A0ABC9H114"/>
<dbReference type="SUPFAM" id="SSF56112">
    <property type="entry name" value="Protein kinase-like (PK-like)"/>
    <property type="match status" value="1"/>
</dbReference>
<evidence type="ECO:0000256" key="11">
    <source>
        <dbReference type="ARBA" id="ARBA00022741"/>
    </source>
</evidence>
<evidence type="ECO:0000259" key="23">
    <source>
        <dbReference type="PROSITE" id="PS50011"/>
    </source>
</evidence>
<feature type="signal peptide" evidence="22">
    <location>
        <begin position="1"/>
        <end position="30"/>
    </location>
</feature>
<keyword evidence="7" id="KW-0808">Transferase</keyword>
<comment type="similarity">
    <text evidence="2">Belongs to the protein kinase superfamily. Ser/Thr protein kinase family.</text>
</comment>
<keyword evidence="8 21" id="KW-0812">Transmembrane</keyword>
<gene>
    <name evidence="24" type="ORF">URODEC1_LOCUS120816</name>
</gene>
<keyword evidence="4" id="KW-1003">Cell membrane</keyword>
<dbReference type="Gene3D" id="1.10.510.10">
    <property type="entry name" value="Transferase(Phosphotransferase) domain 1"/>
    <property type="match status" value="1"/>
</dbReference>
<feature type="domain" description="Protein kinase" evidence="23">
    <location>
        <begin position="619"/>
        <end position="890"/>
    </location>
</feature>
<comment type="caution">
    <text evidence="24">The sequence shown here is derived from an EMBL/GenBank/DDBJ whole genome shotgun (WGS) entry which is preliminary data.</text>
</comment>
<feature type="binding site" evidence="20">
    <location>
        <position position="648"/>
    </location>
    <ligand>
        <name>ATP</name>
        <dbReference type="ChEBI" id="CHEBI:30616"/>
    </ligand>
</feature>
<keyword evidence="16" id="KW-0675">Receptor</keyword>
<evidence type="ECO:0000256" key="16">
    <source>
        <dbReference type="ARBA" id="ARBA00023170"/>
    </source>
</evidence>
<keyword evidence="15 21" id="KW-0472">Membrane</keyword>
<accession>A0ABC9H114</accession>
<protein>
    <recommendedName>
        <fullName evidence="3">non-specific serine/threonine protein kinase</fullName>
        <ecNumber evidence="3">2.7.11.1</ecNumber>
    </recommendedName>
</protein>
<dbReference type="EC" id="2.7.11.1" evidence="3"/>
<evidence type="ECO:0000256" key="13">
    <source>
        <dbReference type="ARBA" id="ARBA00022840"/>
    </source>
</evidence>
<evidence type="ECO:0000256" key="1">
    <source>
        <dbReference type="ARBA" id="ARBA00004251"/>
    </source>
</evidence>
<dbReference type="InterPro" id="IPR008271">
    <property type="entry name" value="Ser/Thr_kinase_AS"/>
</dbReference>
<keyword evidence="14 21" id="KW-1133">Transmembrane helix</keyword>
<keyword evidence="11 20" id="KW-0547">Nucleotide-binding</keyword>
<evidence type="ECO:0000256" key="20">
    <source>
        <dbReference type="PROSITE-ProRule" id="PRU10141"/>
    </source>
</evidence>
<dbReference type="InterPro" id="IPR013210">
    <property type="entry name" value="LRR_N_plant-typ"/>
</dbReference>
<organism evidence="24 25">
    <name type="scientific">Urochloa decumbens</name>
    <dbReference type="NCBI Taxonomy" id="240449"/>
    <lineage>
        <taxon>Eukaryota</taxon>
        <taxon>Viridiplantae</taxon>
        <taxon>Streptophyta</taxon>
        <taxon>Embryophyta</taxon>
        <taxon>Tracheophyta</taxon>
        <taxon>Spermatophyta</taxon>
        <taxon>Magnoliopsida</taxon>
        <taxon>Liliopsida</taxon>
        <taxon>Poales</taxon>
        <taxon>Poaceae</taxon>
        <taxon>PACMAD clade</taxon>
        <taxon>Panicoideae</taxon>
        <taxon>Panicodae</taxon>
        <taxon>Paniceae</taxon>
        <taxon>Melinidinae</taxon>
        <taxon>Urochloa</taxon>
    </lineage>
</organism>
<dbReference type="PRINTS" id="PR00019">
    <property type="entry name" value="LEURICHRPT"/>
</dbReference>
<evidence type="ECO:0000256" key="18">
    <source>
        <dbReference type="ARBA" id="ARBA00048659"/>
    </source>
</evidence>
<dbReference type="EMBL" id="CAXIPR030000810">
    <property type="protein sequence ID" value="CAM0147376.1"/>
    <property type="molecule type" value="Genomic_DNA"/>
</dbReference>
<dbReference type="InterPro" id="IPR011009">
    <property type="entry name" value="Kinase-like_dom_sf"/>
</dbReference>
<keyword evidence="13 20" id="KW-0067">ATP-binding</keyword>
<dbReference type="Pfam" id="PF08263">
    <property type="entry name" value="LRRNT_2"/>
    <property type="match status" value="1"/>
</dbReference>
<dbReference type="FunFam" id="3.80.10.10:FF:000095">
    <property type="entry name" value="LRR receptor-like serine/threonine-protein kinase GSO1"/>
    <property type="match status" value="1"/>
</dbReference>
<evidence type="ECO:0000256" key="8">
    <source>
        <dbReference type="ARBA" id="ARBA00022692"/>
    </source>
</evidence>
<comment type="catalytic activity">
    <reaction evidence="19">
        <text>L-seryl-[protein] + ATP = O-phospho-L-seryl-[protein] + ADP + H(+)</text>
        <dbReference type="Rhea" id="RHEA:17989"/>
        <dbReference type="Rhea" id="RHEA-COMP:9863"/>
        <dbReference type="Rhea" id="RHEA-COMP:11604"/>
        <dbReference type="ChEBI" id="CHEBI:15378"/>
        <dbReference type="ChEBI" id="CHEBI:29999"/>
        <dbReference type="ChEBI" id="CHEBI:30616"/>
        <dbReference type="ChEBI" id="CHEBI:83421"/>
        <dbReference type="ChEBI" id="CHEBI:456216"/>
        <dbReference type="EC" id="2.7.11.1"/>
    </reaction>
    <physiologicalReaction direction="left-to-right" evidence="19">
        <dbReference type="Rhea" id="RHEA:17990"/>
    </physiologicalReaction>
</comment>
<dbReference type="InterPro" id="IPR003591">
    <property type="entry name" value="Leu-rich_rpt_typical-subtyp"/>
</dbReference>
<feature type="transmembrane region" description="Helical" evidence="21">
    <location>
        <begin position="546"/>
        <end position="566"/>
    </location>
</feature>
<dbReference type="InterPro" id="IPR017441">
    <property type="entry name" value="Protein_kinase_ATP_BS"/>
</dbReference>
<dbReference type="FunFam" id="3.80.10.10:FF:000261">
    <property type="entry name" value="LRR receptor-like serine/threonine-protein kinase ERECTA"/>
    <property type="match status" value="1"/>
</dbReference>
<evidence type="ECO:0000256" key="7">
    <source>
        <dbReference type="ARBA" id="ARBA00022679"/>
    </source>
</evidence>
<name>A0ABC9H114_9POAL</name>
<dbReference type="PANTHER" id="PTHR48053">
    <property type="entry name" value="LEUCINE RICH REPEAT FAMILY PROTEIN, EXPRESSED"/>
    <property type="match status" value="1"/>
</dbReference>
<sequence>MRLRGSAPAMTRPLRALAALLLLLAAVAVADDGATLLEIKKSFRNGGNVLQDWSGEGASPSYCSWRGVLCDNVTFAVAALNLSGLNLEGEISPAIGSLKHVISIDLKSNGLSGQIPDEIGDCSLLETLDLSSNNLEGDIPFSISKLKHLENLILKNNQLVGVIPSTLSQLPNLKILDLAQNKLSGEIPNLIYWNEVLQYLGLRSNNLEGSLSPDMCQLTGLWYFDVKNNSLMGTIPETIGNCTSFQVLSLQGNKFSGPIPSVIGLMQALAVLDLSFNELSGPIPSILGNLTYTEKLYLQGNRLTGSIPPELGNMSTLHYLNLANNNLGGPIPDNINSCINLISLNAYGNKLNGSIPRSFHKLESLTYLNLSSNHLSGALPIEVARMRNLDTVDLSRNMITGSIPSAIGRLEHLLRLNLSKNDLVGHIPAEFGNLRSIMEIDLSSNNLRGLIPQEVGMLQNLVLLKIENNSITGDVSPLTNCFSLNILNVSYNSLAGIVPTDNNFSRFFTQQLLAKPWTLWLLDWFSFVLSFIIQSSAQKEILHLKGCILGIGVGGLVILLVILVAACWPHSSPVLKDASVSKPDNLAAASSNVPPKLVILHMNMALYVYDDIMRMTENLSEKYIIGYGASSTVYRCDLKNCKPVAIKKLYAHYPQSLKEFETELETVGSIKHRNLVSLQWYSLSPAGNLLFYDYMENGSLWDVLHVASSKKKKLDWGARLKIALGAAQSLAYLHHECSPRIIHRDVKSKNILLDKDYEAHLADFGIAKSLCVSKTHTSTYVMGTIAYIDPEYARTSRLNEKSDVYSYGIVLLELLTGKKPVDDECNLHHLVLSKAAENTVMEMVDPDITDTCKDLGEVMKVFQLALLCSKRQPSDRPTMHEVARVLDSLVCPDPPSKQTQPQGSQQSATALSYISEYVSLQGGIALSCANSSSASDAELFMKFGEVISNTE</sequence>
<proteinExistence type="inferred from homology"/>
<keyword evidence="12" id="KW-0418">Kinase</keyword>
<dbReference type="InterPro" id="IPR051716">
    <property type="entry name" value="Plant_RL_S/T_kinase"/>
</dbReference>
<dbReference type="GO" id="GO:0005886">
    <property type="term" value="C:plasma membrane"/>
    <property type="evidence" value="ECO:0007669"/>
    <property type="project" value="UniProtKB-SubCell"/>
</dbReference>
<feature type="chain" id="PRO_5044761787" description="non-specific serine/threonine protein kinase" evidence="22">
    <location>
        <begin position="31"/>
        <end position="951"/>
    </location>
</feature>
<dbReference type="FunFam" id="3.80.10.10:FF:000077">
    <property type="entry name" value="LRR receptor-like serine/threonine-protein kinase ERL1"/>
    <property type="match status" value="1"/>
</dbReference>
<evidence type="ECO:0000256" key="4">
    <source>
        <dbReference type="ARBA" id="ARBA00022475"/>
    </source>
</evidence>
<dbReference type="GO" id="GO:0005524">
    <property type="term" value="F:ATP binding"/>
    <property type="evidence" value="ECO:0007669"/>
    <property type="project" value="UniProtKB-UniRule"/>
</dbReference>
<keyword evidence="17" id="KW-0325">Glycoprotein</keyword>
<evidence type="ECO:0000256" key="22">
    <source>
        <dbReference type="SAM" id="SignalP"/>
    </source>
</evidence>
<dbReference type="Pfam" id="PF23598">
    <property type="entry name" value="LRR_14"/>
    <property type="match status" value="1"/>
</dbReference>
<evidence type="ECO:0000256" key="6">
    <source>
        <dbReference type="ARBA" id="ARBA00022614"/>
    </source>
</evidence>
<evidence type="ECO:0000256" key="14">
    <source>
        <dbReference type="ARBA" id="ARBA00022989"/>
    </source>
</evidence>
<comment type="catalytic activity">
    <reaction evidence="18">
        <text>L-threonyl-[protein] + ATP = O-phospho-L-threonyl-[protein] + ADP + H(+)</text>
        <dbReference type="Rhea" id="RHEA:46608"/>
        <dbReference type="Rhea" id="RHEA-COMP:11060"/>
        <dbReference type="Rhea" id="RHEA-COMP:11605"/>
        <dbReference type="ChEBI" id="CHEBI:15378"/>
        <dbReference type="ChEBI" id="CHEBI:30013"/>
        <dbReference type="ChEBI" id="CHEBI:30616"/>
        <dbReference type="ChEBI" id="CHEBI:61977"/>
        <dbReference type="ChEBI" id="CHEBI:456216"/>
        <dbReference type="EC" id="2.7.11.1"/>
    </reaction>
    <physiologicalReaction direction="left-to-right" evidence="18">
        <dbReference type="Rhea" id="RHEA:46609"/>
    </physiologicalReaction>
</comment>
<dbReference type="FunFam" id="3.30.200.20:FF:000288">
    <property type="entry name" value="LRR receptor-like serine/threonine-protein kinase ERECTA"/>
    <property type="match status" value="1"/>
</dbReference>
<dbReference type="PROSITE" id="PS50011">
    <property type="entry name" value="PROTEIN_KINASE_DOM"/>
    <property type="match status" value="1"/>
</dbReference>
<dbReference type="GO" id="GO:0004674">
    <property type="term" value="F:protein serine/threonine kinase activity"/>
    <property type="evidence" value="ECO:0007669"/>
    <property type="project" value="UniProtKB-KW"/>
</dbReference>
<dbReference type="Pfam" id="PF13855">
    <property type="entry name" value="LRR_8"/>
    <property type="match status" value="1"/>
</dbReference>
<keyword evidence="6" id="KW-0433">Leucine-rich repeat</keyword>
<dbReference type="Pfam" id="PF00560">
    <property type="entry name" value="LRR_1"/>
    <property type="match status" value="4"/>
</dbReference>
<dbReference type="PROSITE" id="PS00108">
    <property type="entry name" value="PROTEIN_KINASE_ST"/>
    <property type="match status" value="1"/>
</dbReference>
<evidence type="ECO:0000256" key="10">
    <source>
        <dbReference type="ARBA" id="ARBA00022737"/>
    </source>
</evidence>
<evidence type="ECO:0000256" key="2">
    <source>
        <dbReference type="ARBA" id="ARBA00008684"/>
    </source>
</evidence>
<evidence type="ECO:0000256" key="17">
    <source>
        <dbReference type="ARBA" id="ARBA00023180"/>
    </source>
</evidence>
<keyword evidence="5" id="KW-0723">Serine/threonine-protein kinase</keyword>
<dbReference type="Gene3D" id="3.30.200.20">
    <property type="entry name" value="Phosphorylase Kinase, domain 1"/>
    <property type="match status" value="1"/>
</dbReference>
<evidence type="ECO:0000256" key="12">
    <source>
        <dbReference type="ARBA" id="ARBA00022777"/>
    </source>
</evidence>
<reference evidence="24 25" key="1">
    <citation type="submission" date="2024-10" db="EMBL/GenBank/DDBJ databases">
        <authorList>
            <person name="Ryan C."/>
        </authorList>
    </citation>
    <scope>NUCLEOTIDE SEQUENCE [LARGE SCALE GENOMIC DNA]</scope>
</reference>
<dbReference type="InterPro" id="IPR055414">
    <property type="entry name" value="LRR_R13L4/SHOC2-like"/>
</dbReference>
<dbReference type="InterPro" id="IPR032675">
    <property type="entry name" value="LRR_dom_sf"/>
</dbReference>
<dbReference type="InterPro" id="IPR000719">
    <property type="entry name" value="Prot_kinase_dom"/>
</dbReference>
<dbReference type="PROSITE" id="PS51450">
    <property type="entry name" value="LRR"/>
    <property type="match status" value="1"/>
</dbReference>
<evidence type="ECO:0000256" key="9">
    <source>
        <dbReference type="ARBA" id="ARBA00022729"/>
    </source>
</evidence>
<evidence type="ECO:0000313" key="25">
    <source>
        <dbReference type="Proteomes" id="UP001497457"/>
    </source>
</evidence>
<evidence type="ECO:0000313" key="24">
    <source>
        <dbReference type="EMBL" id="CAM0147376.1"/>
    </source>
</evidence>
<evidence type="ECO:0000256" key="3">
    <source>
        <dbReference type="ARBA" id="ARBA00012513"/>
    </source>
</evidence>
<dbReference type="FunFam" id="1.10.510.10:FF:000290">
    <property type="entry name" value="LRR receptor-like serine/threonine-protein kinase ERECTA"/>
    <property type="match status" value="1"/>
</dbReference>
<dbReference type="PROSITE" id="PS00107">
    <property type="entry name" value="PROTEIN_KINASE_ATP"/>
    <property type="match status" value="1"/>
</dbReference>
<evidence type="ECO:0000256" key="19">
    <source>
        <dbReference type="ARBA" id="ARBA00048977"/>
    </source>
</evidence>
<keyword evidence="10" id="KW-0677">Repeat</keyword>
<dbReference type="PANTHER" id="PTHR48053:SF120">
    <property type="entry name" value="PROTEIN KINASE DOMAIN-CONTAINING PROTEIN"/>
    <property type="match status" value="1"/>
</dbReference>